<dbReference type="KEGG" id="tcb:TCARB_0911"/>
<dbReference type="RefSeq" id="WP_052886825.1">
    <property type="nucleotide sequence ID" value="NZ_CP007493.1"/>
</dbReference>
<protein>
    <submittedName>
        <fullName evidence="1">Uncharacterized protein</fullName>
    </submittedName>
</protein>
<reference evidence="2" key="1">
    <citation type="book" date="2010" name="EXTREMOPHILES" publisher="0:0-0">
        <title>Complete genome sequences of ten hyperthermophilic archaea reveal their metabolic capabilities and possible ecological roles.</title>
        <editorList>
            <person name="?"/>
        </editorList>
        <authorList>
            <person name="Ravin N.V."/>
            <person name="Mardanov A.V."/>
            <person name="Bonch-Osmolovskaya E.A."/>
            <person name="Skryabin K.G."/>
        </authorList>
    </citation>
    <scope>NUCLEOTIDE SEQUENCE [LARGE SCALE GENOMIC DNA]</scope>
    <source>
        <strain evidence="2">1505</strain>
    </source>
</reference>
<dbReference type="GeneID" id="25406335"/>
<dbReference type="AlphaFoldDB" id="A0A3G1A905"/>
<name>A0A3G1A905_9CREN</name>
<organism evidence="1 2">
    <name type="scientific">Thermofilum adornatum 1505</name>
    <dbReference type="NCBI Taxonomy" id="697581"/>
    <lineage>
        <taxon>Archaea</taxon>
        <taxon>Thermoproteota</taxon>
        <taxon>Thermoprotei</taxon>
        <taxon>Thermofilales</taxon>
        <taxon>Thermofilaceae</taxon>
        <taxon>Thermofilum</taxon>
    </lineage>
</organism>
<dbReference type="Proteomes" id="UP000266720">
    <property type="component" value="Chromosome"/>
</dbReference>
<evidence type="ECO:0000313" key="2">
    <source>
        <dbReference type="Proteomes" id="UP000266720"/>
    </source>
</evidence>
<dbReference type="EMBL" id="CP007493">
    <property type="protein sequence ID" value="AJB41961.1"/>
    <property type="molecule type" value="Genomic_DNA"/>
</dbReference>
<evidence type="ECO:0000313" key="1">
    <source>
        <dbReference type="EMBL" id="AJB41961.1"/>
    </source>
</evidence>
<sequence length="231" mass="26712">MAINVVVAPTYLYVRSRAPENDPPIRLAFGKALDRAISQYNYYSMHTTRSLLGKAQRCAMAVLRNELKNMRVEVSGEELKEQARKMWRILAAWYKSPYVRYLRPKTHVIIMKSGDFVGALYAQPDFEDAVGQFYEVKSFDIEKEPKKHVQVQAGVFSLLGPLFLVYFSEQDGYYTVKQKFVPGDPQVLDDVVDFLKSRPEGSETQPLEKLLRSFPSRIYVKENSWKRAKKL</sequence>
<proteinExistence type="predicted"/>
<accession>A0A3G1A905</accession>
<gene>
    <name evidence="1" type="ORF">TCARB_0911</name>
</gene>
<dbReference type="STRING" id="697581.TCARB_0911"/>